<evidence type="ECO:0000313" key="3">
    <source>
        <dbReference type="Proteomes" id="UP000054241"/>
    </source>
</evidence>
<sequence>MPFSKLPFRKAVSGLTAATALALGATLLAAPTASAVGSSACTKNIKDQTLQVVQWDHADMYTSPSFGSKVKKSVFAGNSVRVYCTAKNGSWYYGKFGKTKGWMEEHAFF</sequence>
<dbReference type="OrthoDB" id="4241390at2"/>
<dbReference type="Gene3D" id="2.30.30.40">
    <property type="entry name" value="SH3 Domains"/>
    <property type="match status" value="1"/>
</dbReference>
<gene>
    <name evidence="2" type="ORF">AQI88_39255</name>
</gene>
<protein>
    <recommendedName>
        <fullName evidence="4">SH3b domain-containing protein</fullName>
    </recommendedName>
</protein>
<proteinExistence type="predicted"/>
<dbReference type="AlphaFoldDB" id="A0A101NAZ7"/>
<accession>A0A101NAZ7</accession>
<evidence type="ECO:0000313" key="2">
    <source>
        <dbReference type="EMBL" id="KUM89860.1"/>
    </source>
</evidence>
<dbReference type="EMBL" id="LMWL01000089">
    <property type="protein sequence ID" value="KUM89860.1"/>
    <property type="molecule type" value="Genomic_DNA"/>
</dbReference>
<feature type="signal peptide" evidence="1">
    <location>
        <begin position="1"/>
        <end position="35"/>
    </location>
</feature>
<evidence type="ECO:0008006" key="4">
    <source>
        <dbReference type="Google" id="ProtNLM"/>
    </source>
</evidence>
<keyword evidence="3" id="KW-1185">Reference proteome</keyword>
<name>A0A101NAZ7_9ACTN</name>
<organism evidence="2 3">
    <name type="scientific">Streptomyces cellostaticus</name>
    <dbReference type="NCBI Taxonomy" id="67285"/>
    <lineage>
        <taxon>Bacteria</taxon>
        <taxon>Bacillati</taxon>
        <taxon>Actinomycetota</taxon>
        <taxon>Actinomycetes</taxon>
        <taxon>Kitasatosporales</taxon>
        <taxon>Streptomycetaceae</taxon>
        <taxon>Streptomyces</taxon>
    </lineage>
</organism>
<dbReference type="Proteomes" id="UP000054241">
    <property type="component" value="Unassembled WGS sequence"/>
</dbReference>
<keyword evidence="1" id="KW-0732">Signal</keyword>
<reference evidence="2 3" key="1">
    <citation type="submission" date="2015-10" db="EMBL/GenBank/DDBJ databases">
        <title>Draft genome sequence of Streptomyces cellostaticus DSM 40189, type strain for the species Streptomyces cellostaticus.</title>
        <authorList>
            <person name="Ruckert C."/>
            <person name="Winkler A."/>
            <person name="Kalinowski J."/>
            <person name="Kampfer P."/>
            <person name="Glaeser S."/>
        </authorList>
    </citation>
    <scope>NUCLEOTIDE SEQUENCE [LARGE SCALE GENOMIC DNA]</scope>
    <source>
        <strain evidence="2 3">DSM 40189</strain>
    </source>
</reference>
<dbReference type="RefSeq" id="WP_067009857.1">
    <property type="nucleotide sequence ID" value="NZ_BNDU01000006.1"/>
</dbReference>
<feature type="chain" id="PRO_5007101312" description="SH3b domain-containing protein" evidence="1">
    <location>
        <begin position="36"/>
        <end position="109"/>
    </location>
</feature>
<comment type="caution">
    <text evidence="2">The sequence shown here is derived from an EMBL/GenBank/DDBJ whole genome shotgun (WGS) entry which is preliminary data.</text>
</comment>
<evidence type="ECO:0000256" key="1">
    <source>
        <dbReference type="SAM" id="SignalP"/>
    </source>
</evidence>